<name>A0A1I0V5N9_9FLAO</name>
<feature type="transmembrane region" description="Helical" evidence="2">
    <location>
        <begin position="91"/>
        <end position="108"/>
    </location>
</feature>
<dbReference type="STRING" id="498292.SAMN05660845_0192"/>
<dbReference type="Proteomes" id="UP000199604">
    <property type="component" value="Unassembled WGS sequence"/>
</dbReference>
<dbReference type="InterPro" id="IPR018764">
    <property type="entry name" value="RskA_C"/>
</dbReference>
<evidence type="ECO:0000256" key="1">
    <source>
        <dbReference type="SAM" id="Coils"/>
    </source>
</evidence>
<dbReference type="EMBL" id="FOJT01000001">
    <property type="protein sequence ID" value="SFA71628.1"/>
    <property type="molecule type" value="Genomic_DNA"/>
</dbReference>
<dbReference type="OrthoDB" id="1420916at2"/>
<dbReference type="AlphaFoldDB" id="A0A1I0V5N9"/>
<dbReference type="RefSeq" id="WP_091472953.1">
    <property type="nucleotide sequence ID" value="NZ_FOJT01000001.1"/>
</dbReference>
<reference evidence="5" key="1">
    <citation type="submission" date="2016-10" db="EMBL/GenBank/DDBJ databases">
        <authorList>
            <person name="Varghese N."/>
            <person name="Submissions S."/>
        </authorList>
    </citation>
    <scope>NUCLEOTIDE SEQUENCE [LARGE SCALE GENOMIC DNA]</scope>
    <source>
        <strain evidence="5">DSM 21789</strain>
    </source>
</reference>
<gene>
    <name evidence="4" type="ORF">SAMN05660845_0192</name>
</gene>
<dbReference type="Pfam" id="PF10099">
    <property type="entry name" value="RskA_C"/>
    <property type="match status" value="1"/>
</dbReference>
<evidence type="ECO:0000313" key="5">
    <source>
        <dbReference type="Proteomes" id="UP000199604"/>
    </source>
</evidence>
<keyword evidence="2" id="KW-0812">Transmembrane</keyword>
<keyword evidence="2" id="KW-0472">Membrane</keyword>
<keyword evidence="1" id="KW-0175">Coiled coil</keyword>
<protein>
    <submittedName>
        <fullName evidence="4">Anti-sigma-K factor rskA</fullName>
    </submittedName>
</protein>
<sequence>MDIKEYIESGILELYVYGLLDETENLEVAKMAKTHKEIDDEIVSIEKAIVNLSTSFSPFLSVENFAKIKSKLDIKHTKVIDLKSKNNRFNYIGWAAAAVFLLGIGYQYNQQLTFENDIVTLEKEKTKLNEVLVSTENKNKQTKEALAVIRDSKNTIISLAGQTVAPTASAKVYWNKETQVVYVDASGLPEPPEGMVYQVWSLKLKPALTPTSIGLLSDFTAENNKIFAVSKTGNAEAFGITLEPTGGSKSPTMEQLYTLGVV</sequence>
<keyword evidence="2" id="KW-1133">Transmembrane helix</keyword>
<keyword evidence="5" id="KW-1185">Reference proteome</keyword>
<evidence type="ECO:0000313" key="4">
    <source>
        <dbReference type="EMBL" id="SFA71628.1"/>
    </source>
</evidence>
<accession>A0A1I0V5N9</accession>
<evidence type="ECO:0000256" key="2">
    <source>
        <dbReference type="SAM" id="Phobius"/>
    </source>
</evidence>
<organism evidence="4 5">
    <name type="scientific">Flavobacterium swingsii</name>
    <dbReference type="NCBI Taxonomy" id="498292"/>
    <lineage>
        <taxon>Bacteria</taxon>
        <taxon>Pseudomonadati</taxon>
        <taxon>Bacteroidota</taxon>
        <taxon>Flavobacteriia</taxon>
        <taxon>Flavobacteriales</taxon>
        <taxon>Flavobacteriaceae</taxon>
        <taxon>Flavobacterium</taxon>
    </lineage>
</organism>
<feature type="coiled-coil region" evidence="1">
    <location>
        <begin position="118"/>
        <end position="145"/>
    </location>
</feature>
<dbReference type="GO" id="GO:0005886">
    <property type="term" value="C:plasma membrane"/>
    <property type="evidence" value="ECO:0007669"/>
    <property type="project" value="InterPro"/>
</dbReference>
<feature type="domain" description="Anti-sigma K factor RskA C-terminal" evidence="3">
    <location>
        <begin position="94"/>
        <end position="252"/>
    </location>
</feature>
<evidence type="ECO:0000259" key="3">
    <source>
        <dbReference type="Pfam" id="PF10099"/>
    </source>
</evidence>
<proteinExistence type="predicted"/>